<dbReference type="EMBL" id="JAJSOF020000019">
    <property type="protein sequence ID" value="KAJ4437930.1"/>
    <property type="molecule type" value="Genomic_DNA"/>
</dbReference>
<gene>
    <name evidence="1" type="ORF">ANN_13869</name>
</gene>
<accession>A0ABQ8SW10</accession>
<protein>
    <submittedName>
        <fullName evidence="1">Uncharacterized protein</fullName>
    </submittedName>
</protein>
<dbReference type="Proteomes" id="UP001148838">
    <property type="component" value="Unassembled WGS sequence"/>
</dbReference>
<proteinExistence type="predicted"/>
<organism evidence="1 2">
    <name type="scientific">Periplaneta americana</name>
    <name type="common">American cockroach</name>
    <name type="synonym">Blatta americana</name>
    <dbReference type="NCBI Taxonomy" id="6978"/>
    <lineage>
        <taxon>Eukaryota</taxon>
        <taxon>Metazoa</taxon>
        <taxon>Ecdysozoa</taxon>
        <taxon>Arthropoda</taxon>
        <taxon>Hexapoda</taxon>
        <taxon>Insecta</taxon>
        <taxon>Pterygota</taxon>
        <taxon>Neoptera</taxon>
        <taxon>Polyneoptera</taxon>
        <taxon>Dictyoptera</taxon>
        <taxon>Blattodea</taxon>
        <taxon>Blattoidea</taxon>
        <taxon>Blattidae</taxon>
        <taxon>Blattinae</taxon>
        <taxon>Periplaneta</taxon>
    </lineage>
</organism>
<comment type="caution">
    <text evidence="1">The sequence shown here is derived from an EMBL/GenBank/DDBJ whole genome shotgun (WGS) entry which is preliminary data.</text>
</comment>
<sequence>MDLREVGYDDRDWINLAQDHRIGTDGGLITTRSRHPGCSETETLGHVLGFCKKGELLRNNRHHRARTAIVKLLRNRGWEVHEEIHCVSEDDYHRRVDIIAINRRTQKAMVLDPTICFERDTNQALQINDGKRAKYKVVMKSGFPGIITNLSDKGIIVVTPPYLRDGKLTAEEVETTYSVASVGIHVERMVWPRTQNARNKIAKTDFGMDSARKRRRPRKTWMDDIRSEMKERGA</sequence>
<evidence type="ECO:0000313" key="2">
    <source>
        <dbReference type="Proteomes" id="UP001148838"/>
    </source>
</evidence>
<keyword evidence="2" id="KW-1185">Reference proteome</keyword>
<evidence type="ECO:0000313" key="1">
    <source>
        <dbReference type="EMBL" id="KAJ4437930.1"/>
    </source>
</evidence>
<name>A0ABQ8SW10_PERAM</name>
<reference evidence="1 2" key="1">
    <citation type="journal article" date="2022" name="Allergy">
        <title>Genome assembly and annotation of Periplaneta americana reveal a comprehensive cockroach allergen profile.</title>
        <authorList>
            <person name="Wang L."/>
            <person name="Xiong Q."/>
            <person name="Saelim N."/>
            <person name="Wang L."/>
            <person name="Nong W."/>
            <person name="Wan A.T."/>
            <person name="Shi M."/>
            <person name="Liu X."/>
            <person name="Cao Q."/>
            <person name="Hui J.H.L."/>
            <person name="Sookrung N."/>
            <person name="Leung T.F."/>
            <person name="Tungtrongchitr A."/>
            <person name="Tsui S.K.W."/>
        </authorList>
    </citation>
    <scope>NUCLEOTIDE SEQUENCE [LARGE SCALE GENOMIC DNA]</scope>
    <source>
        <strain evidence="1">PWHHKU_190912</strain>
    </source>
</reference>